<dbReference type="PANTHER" id="PTHR30154:SF34">
    <property type="entry name" value="TRANSCRIPTIONAL REGULATOR AZLB"/>
    <property type="match status" value="1"/>
</dbReference>
<proteinExistence type="predicted"/>
<dbReference type="InterPro" id="IPR011991">
    <property type="entry name" value="ArsR-like_HTH"/>
</dbReference>
<dbReference type="AlphaFoldDB" id="A0A0B0IE59"/>
<keyword evidence="1" id="KW-0805">Transcription regulation</keyword>
<dbReference type="InterPro" id="IPR036388">
    <property type="entry name" value="WH-like_DNA-bd_sf"/>
</dbReference>
<dbReference type="Gene3D" id="3.30.70.920">
    <property type="match status" value="1"/>
</dbReference>
<dbReference type="SUPFAM" id="SSF54909">
    <property type="entry name" value="Dimeric alpha+beta barrel"/>
    <property type="match status" value="1"/>
</dbReference>
<dbReference type="EMBL" id="JRJU01000017">
    <property type="protein sequence ID" value="KHF39605.1"/>
    <property type="molecule type" value="Genomic_DNA"/>
</dbReference>
<dbReference type="STRING" id="333138.LQ50_14305"/>
<keyword evidence="2" id="KW-0238">DNA-binding</keyword>
<keyword evidence="3" id="KW-0804">Transcription</keyword>
<evidence type="ECO:0000256" key="2">
    <source>
        <dbReference type="ARBA" id="ARBA00023125"/>
    </source>
</evidence>
<evidence type="ECO:0000256" key="3">
    <source>
        <dbReference type="ARBA" id="ARBA00023163"/>
    </source>
</evidence>
<gene>
    <name evidence="5" type="ORF">LQ50_14305</name>
</gene>
<dbReference type="GO" id="GO:0043200">
    <property type="term" value="P:response to amino acid"/>
    <property type="evidence" value="ECO:0007669"/>
    <property type="project" value="TreeGrafter"/>
</dbReference>
<reference evidence="5 6" key="1">
    <citation type="submission" date="2014-09" db="EMBL/GenBank/DDBJ databases">
        <title>Genome sequencing and annotation of Bacillus Okhensis strain Kh10-101T.</title>
        <authorList>
            <person name="Prakash J.S."/>
        </authorList>
    </citation>
    <scope>NUCLEOTIDE SEQUENCE [LARGE SCALE GENOMIC DNA]</scope>
    <source>
        <strain evidence="6">Kh10-101T</strain>
    </source>
</reference>
<dbReference type="SMART" id="SM00344">
    <property type="entry name" value="HTH_ASNC"/>
    <property type="match status" value="1"/>
</dbReference>
<dbReference type="Gene3D" id="1.10.10.10">
    <property type="entry name" value="Winged helix-like DNA-binding domain superfamily/Winged helix DNA-binding domain"/>
    <property type="match status" value="1"/>
</dbReference>
<dbReference type="eggNOG" id="COG1522">
    <property type="taxonomic scope" value="Bacteria"/>
</dbReference>
<dbReference type="InterPro" id="IPR011008">
    <property type="entry name" value="Dimeric_a/b-barrel"/>
</dbReference>
<dbReference type="GO" id="GO:0005829">
    <property type="term" value="C:cytosol"/>
    <property type="evidence" value="ECO:0007669"/>
    <property type="project" value="TreeGrafter"/>
</dbReference>
<dbReference type="InterPro" id="IPR019888">
    <property type="entry name" value="Tscrpt_reg_AsnC-like"/>
</dbReference>
<evidence type="ECO:0000259" key="4">
    <source>
        <dbReference type="PROSITE" id="PS50956"/>
    </source>
</evidence>
<dbReference type="SUPFAM" id="SSF46785">
    <property type="entry name" value="Winged helix' DNA-binding domain"/>
    <property type="match status" value="1"/>
</dbReference>
<dbReference type="GO" id="GO:0043565">
    <property type="term" value="F:sequence-specific DNA binding"/>
    <property type="evidence" value="ECO:0007669"/>
    <property type="project" value="InterPro"/>
</dbReference>
<sequence length="150" mass="17160">MNKLDEIDFSILGYLQENGKRSYTEIAKLLSVSEGTVRTRINRMLKDGVFEFIIHMDPNKIGLNVQVIIGISTKLGLQEQIARTLNQFQEVRFVGAFSGRHDLILQAYFKNNDDLVHFVNKELANMDGVISVDVSIELKQYKDSFSYIVK</sequence>
<evidence type="ECO:0000256" key="1">
    <source>
        <dbReference type="ARBA" id="ARBA00023015"/>
    </source>
</evidence>
<dbReference type="InterPro" id="IPR019887">
    <property type="entry name" value="Tscrpt_reg_AsnC/Lrp_C"/>
</dbReference>
<dbReference type="PRINTS" id="PR00033">
    <property type="entry name" value="HTHASNC"/>
</dbReference>
<dbReference type="PROSITE" id="PS50956">
    <property type="entry name" value="HTH_ASNC_2"/>
    <property type="match status" value="1"/>
</dbReference>
<organism evidence="5 6">
    <name type="scientific">Halalkalibacter okhensis</name>
    <dbReference type="NCBI Taxonomy" id="333138"/>
    <lineage>
        <taxon>Bacteria</taxon>
        <taxon>Bacillati</taxon>
        <taxon>Bacillota</taxon>
        <taxon>Bacilli</taxon>
        <taxon>Bacillales</taxon>
        <taxon>Bacillaceae</taxon>
        <taxon>Halalkalibacter</taxon>
    </lineage>
</organism>
<dbReference type="Pfam" id="PF01037">
    <property type="entry name" value="AsnC_trans_reg"/>
    <property type="match status" value="1"/>
</dbReference>
<dbReference type="CDD" id="cd00090">
    <property type="entry name" value="HTH_ARSR"/>
    <property type="match status" value="1"/>
</dbReference>
<evidence type="ECO:0000313" key="5">
    <source>
        <dbReference type="EMBL" id="KHF39605.1"/>
    </source>
</evidence>
<feature type="domain" description="HTH asnC-type" evidence="4">
    <location>
        <begin position="4"/>
        <end position="64"/>
    </location>
</feature>
<evidence type="ECO:0000313" key="6">
    <source>
        <dbReference type="Proteomes" id="UP000030832"/>
    </source>
</evidence>
<dbReference type="OrthoDB" id="529868at2"/>
<accession>A0A0B0IE59</accession>
<dbReference type="InterPro" id="IPR036390">
    <property type="entry name" value="WH_DNA-bd_sf"/>
</dbReference>
<dbReference type="RefSeq" id="WP_034630160.1">
    <property type="nucleotide sequence ID" value="NZ_JRJU01000017.1"/>
</dbReference>
<protein>
    <submittedName>
        <fullName evidence="5">Transcriptional regulator</fullName>
    </submittedName>
</protein>
<comment type="caution">
    <text evidence="5">The sequence shown here is derived from an EMBL/GenBank/DDBJ whole genome shotgun (WGS) entry which is preliminary data.</text>
</comment>
<dbReference type="Proteomes" id="UP000030832">
    <property type="component" value="Unassembled WGS sequence"/>
</dbReference>
<name>A0A0B0IE59_9BACI</name>
<dbReference type="Pfam" id="PF13412">
    <property type="entry name" value="HTH_24"/>
    <property type="match status" value="1"/>
</dbReference>
<dbReference type="PANTHER" id="PTHR30154">
    <property type="entry name" value="LEUCINE-RESPONSIVE REGULATORY PROTEIN"/>
    <property type="match status" value="1"/>
</dbReference>
<keyword evidence="6" id="KW-1185">Reference proteome</keyword>
<dbReference type="InterPro" id="IPR000485">
    <property type="entry name" value="AsnC-type_HTH_dom"/>
</dbReference>